<name>A0A1Y3BMG3_EURMA</name>
<feature type="region of interest" description="Disordered" evidence="1">
    <location>
        <begin position="117"/>
        <end position="147"/>
    </location>
</feature>
<evidence type="ECO:0000313" key="3">
    <source>
        <dbReference type="Proteomes" id="UP000194236"/>
    </source>
</evidence>
<protein>
    <submittedName>
        <fullName evidence="2">Uncharacterized protein</fullName>
    </submittedName>
</protein>
<dbReference type="AlphaFoldDB" id="A0A1Y3BMG3"/>
<evidence type="ECO:0000313" key="2">
    <source>
        <dbReference type="EMBL" id="OTF81194.1"/>
    </source>
</evidence>
<feature type="region of interest" description="Disordered" evidence="1">
    <location>
        <begin position="1"/>
        <end position="77"/>
    </location>
</feature>
<comment type="caution">
    <text evidence="2">The sequence shown here is derived from an EMBL/GenBank/DDBJ whole genome shotgun (WGS) entry which is preliminary data.</text>
</comment>
<feature type="compositionally biased region" description="Basic residues" evidence="1">
    <location>
        <begin position="1"/>
        <end position="10"/>
    </location>
</feature>
<dbReference type="Proteomes" id="UP000194236">
    <property type="component" value="Unassembled WGS sequence"/>
</dbReference>
<dbReference type="EMBL" id="MUJZ01014832">
    <property type="protein sequence ID" value="OTF81194.1"/>
    <property type="molecule type" value="Genomic_DNA"/>
</dbReference>
<feature type="non-terminal residue" evidence="2">
    <location>
        <position position="147"/>
    </location>
</feature>
<accession>A0A1Y3BMG3</accession>
<gene>
    <name evidence="2" type="ORF">BLA29_012854</name>
</gene>
<sequence>MARKANKKVKRSAELKSDIMYNNQNYYPGPGHGQQRNRQRNFKPYSFIEPRNPYPRGGGVRRRKSKPIQNFPTTYDYDSKDIEDVDAINHYVPEDYESDEKTSEGINPYNRVTVRSTTRVELETERSKIPSIGGGGGDSNESGVNKQ</sequence>
<organism evidence="2 3">
    <name type="scientific">Euroglyphus maynei</name>
    <name type="common">Mayne's house dust mite</name>
    <dbReference type="NCBI Taxonomy" id="6958"/>
    <lineage>
        <taxon>Eukaryota</taxon>
        <taxon>Metazoa</taxon>
        <taxon>Ecdysozoa</taxon>
        <taxon>Arthropoda</taxon>
        <taxon>Chelicerata</taxon>
        <taxon>Arachnida</taxon>
        <taxon>Acari</taxon>
        <taxon>Acariformes</taxon>
        <taxon>Sarcoptiformes</taxon>
        <taxon>Astigmata</taxon>
        <taxon>Psoroptidia</taxon>
        <taxon>Analgoidea</taxon>
        <taxon>Pyroglyphidae</taxon>
        <taxon>Pyroglyphinae</taxon>
        <taxon>Euroglyphus</taxon>
    </lineage>
</organism>
<feature type="compositionally biased region" description="Basic and acidic residues" evidence="1">
    <location>
        <begin position="118"/>
        <end position="128"/>
    </location>
</feature>
<evidence type="ECO:0000256" key="1">
    <source>
        <dbReference type="SAM" id="MobiDB-lite"/>
    </source>
</evidence>
<reference evidence="2 3" key="1">
    <citation type="submission" date="2017-03" db="EMBL/GenBank/DDBJ databases">
        <title>Genome Survey of Euroglyphus maynei.</title>
        <authorList>
            <person name="Arlian L.G."/>
            <person name="Morgan M.S."/>
            <person name="Rider S.D."/>
        </authorList>
    </citation>
    <scope>NUCLEOTIDE SEQUENCE [LARGE SCALE GENOMIC DNA]</scope>
    <source>
        <strain evidence="2">Arlian Lab</strain>
        <tissue evidence="2">Whole body</tissue>
    </source>
</reference>
<proteinExistence type="predicted"/>
<keyword evidence="3" id="KW-1185">Reference proteome</keyword>